<feature type="domain" description="BIG2" evidence="1">
    <location>
        <begin position="513"/>
        <end position="589"/>
    </location>
</feature>
<accession>A0ABY5I6U7</accession>
<reference evidence="2" key="1">
    <citation type="submission" date="2022-07" db="EMBL/GenBank/DDBJ databases">
        <title>Faecal culturing of patients with breast cancer.</title>
        <authorList>
            <person name="Teng N.M.Y."/>
            <person name="Kiu R."/>
            <person name="Evans R."/>
            <person name="Baker D.J."/>
            <person name="Zenner C."/>
            <person name="Robinson S.D."/>
            <person name="Hall L.J."/>
        </authorList>
    </citation>
    <scope>NUCLEOTIDE SEQUENCE</scope>
    <source>
        <strain evidence="2">LH1062</strain>
    </source>
</reference>
<dbReference type="Gene3D" id="2.60.40.1080">
    <property type="match status" value="1"/>
</dbReference>
<sequence>MIMVLSLFVLPVNVNATTGDGTKDNPYIISNVNDLKLLDQREQYIYAKLANDIDLSQEIPSTDYYLKYFYGELDGNGHQIKNLPSQKCFIYYYYAGDLKNFNLVLNVSTLENGSYTGLVCQQVNLAKEDKYTEKEHKYTHITFSGNVEVGNNNNNESPIVIQADGDTTMESVHINLNYTSSTYNGLFIGYEPAKNSTYTFRNCSVSGEYIGQHIGILFGNGAMSKTSDYGLQHIEGINYEDVTPTSKIVLENLDLTKAKIIGIESQPHLLCGVSYNAKYFDNLEQTLATKTTGYNQLTKATSLEDASFQLNDNNELKITNSNDSIGAFEVISEVYSNVFTSNGISNGTLKHSVSETINVEDGITTYYSSLGKVKFYDGSNGVYGTTGLEGKTKTITVGNETYYTLQPSTNGDVYTFGKEAEVSNTSKLSNVRVLVYDKTGNLINVVQIKEKEEFTKPNLNTTADANVTLENVSLDDGWTWTKPQTKVVVGGQIAFAKKGTELTAVYIEGKAVPTKKITLSLESANLEVGSTMTLNATVDPANTTDQLTWSSNDQTVATVDENGKVTAVGPGKAIITATSGDQSAKCEVTVYKVESKVEVPSLDTSKPVDKVTVAINDKESQKIYLPH</sequence>
<dbReference type="EMBL" id="CP101620">
    <property type="protein sequence ID" value="UTY39677.1"/>
    <property type="molecule type" value="Genomic_DNA"/>
</dbReference>
<dbReference type="InterPro" id="IPR008964">
    <property type="entry name" value="Invasin/intimin_cell_adhesion"/>
</dbReference>
<dbReference type="SUPFAM" id="SSF49373">
    <property type="entry name" value="Invasin/intimin cell-adhesion fragments"/>
    <property type="match status" value="1"/>
</dbReference>
<gene>
    <name evidence="2" type="ORF">NMU03_02345</name>
</gene>
<evidence type="ECO:0000313" key="3">
    <source>
        <dbReference type="Proteomes" id="UP001060112"/>
    </source>
</evidence>
<proteinExistence type="predicted"/>
<keyword evidence="3" id="KW-1185">Reference proteome</keyword>
<dbReference type="RefSeq" id="WP_290140976.1">
    <property type="nucleotide sequence ID" value="NZ_CP101620.1"/>
</dbReference>
<evidence type="ECO:0000259" key="1">
    <source>
        <dbReference type="SMART" id="SM00635"/>
    </source>
</evidence>
<protein>
    <submittedName>
        <fullName evidence="2">Ig-like domain-containing protein</fullName>
    </submittedName>
</protein>
<dbReference type="SMART" id="SM00635">
    <property type="entry name" value="BID_2"/>
    <property type="match status" value="1"/>
</dbReference>
<dbReference type="InterPro" id="IPR003343">
    <property type="entry name" value="Big_2"/>
</dbReference>
<dbReference type="Pfam" id="PF02368">
    <property type="entry name" value="Big_2"/>
    <property type="match status" value="1"/>
</dbReference>
<name>A0ABY5I6U7_9FIRM</name>
<organism evidence="2 3">
    <name type="scientific">Allocoprobacillus halotolerans</name>
    <dbReference type="NCBI Taxonomy" id="2944914"/>
    <lineage>
        <taxon>Bacteria</taxon>
        <taxon>Bacillati</taxon>
        <taxon>Bacillota</taxon>
        <taxon>Erysipelotrichia</taxon>
        <taxon>Erysipelotrichales</taxon>
        <taxon>Erysipelotrichaceae</taxon>
        <taxon>Allocoprobacillus</taxon>
    </lineage>
</organism>
<dbReference type="Proteomes" id="UP001060112">
    <property type="component" value="Chromosome"/>
</dbReference>
<evidence type="ECO:0000313" key="2">
    <source>
        <dbReference type="EMBL" id="UTY39677.1"/>
    </source>
</evidence>